<gene>
    <name evidence="5" type="ORF">M0813_20945</name>
</gene>
<dbReference type="PANTHER" id="PTHR24171:SF9">
    <property type="entry name" value="ANKYRIN REPEAT DOMAIN-CONTAINING PROTEIN 39"/>
    <property type="match status" value="1"/>
</dbReference>
<protein>
    <submittedName>
        <fullName evidence="5">Ankyrin repeat</fullName>
    </submittedName>
</protein>
<keyword evidence="2 3" id="KW-0040">ANK repeat</keyword>
<reference evidence="5" key="1">
    <citation type="submission" date="2022-08" db="EMBL/GenBank/DDBJ databases">
        <title>Novel sulfate-reducing endosymbionts in the free-living metamonad Anaeramoeba.</title>
        <authorList>
            <person name="Jerlstrom-Hultqvist J."/>
            <person name="Cepicka I."/>
            <person name="Gallot-Lavallee L."/>
            <person name="Salas-Leiva D."/>
            <person name="Curtis B.A."/>
            <person name="Zahonova K."/>
            <person name="Pipaliya S."/>
            <person name="Dacks J."/>
            <person name="Roger A.J."/>
        </authorList>
    </citation>
    <scope>NUCLEOTIDE SEQUENCE</scope>
    <source>
        <strain evidence="5">Schooner1</strain>
    </source>
</reference>
<organism evidence="5 6">
    <name type="scientific">Anaeramoeba flamelloides</name>
    <dbReference type="NCBI Taxonomy" id="1746091"/>
    <lineage>
        <taxon>Eukaryota</taxon>
        <taxon>Metamonada</taxon>
        <taxon>Anaeramoebidae</taxon>
        <taxon>Anaeramoeba</taxon>
    </lineage>
</organism>
<dbReference type="InterPro" id="IPR002110">
    <property type="entry name" value="Ankyrin_rpt"/>
</dbReference>
<dbReference type="SUPFAM" id="SSF48403">
    <property type="entry name" value="Ankyrin repeat"/>
    <property type="match status" value="1"/>
</dbReference>
<feature type="region of interest" description="Disordered" evidence="4">
    <location>
        <begin position="253"/>
        <end position="282"/>
    </location>
</feature>
<keyword evidence="1" id="KW-0677">Repeat</keyword>
<accession>A0ABQ8YJQ0</accession>
<dbReference type="PROSITE" id="PS50088">
    <property type="entry name" value="ANK_REPEAT"/>
    <property type="match status" value="1"/>
</dbReference>
<evidence type="ECO:0000256" key="4">
    <source>
        <dbReference type="SAM" id="MobiDB-lite"/>
    </source>
</evidence>
<evidence type="ECO:0000313" key="6">
    <source>
        <dbReference type="Proteomes" id="UP001150062"/>
    </source>
</evidence>
<dbReference type="PANTHER" id="PTHR24171">
    <property type="entry name" value="ANKYRIN REPEAT DOMAIN-CONTAINING PROTEIN 39-RELATED"/>
    <property type="match status" value="1"/>
</dbReference>
<comment type="caution">
    <text evidence="5">The sequence shown here is derived from an EMBL/GenBank/DDBJ whole genome shotgun (WGS) entry which is preliminary data.</text>
</comment>
<dbReference type="EMBL" id="JAOAOG010000158">
    <property type="protein sequence ID" value="KAJ6244854.1"/>
    <property type="molecule type" value="Genomic_DNA"/>
</dbReference>
<evidence type="ECO:0000256" key="1">
    <source>
        <dbReference type="ARBA" id="ARBA00022737"/>
    </source>
</evidence>
<sequence length="412" mass="48155">METSNLEEILQSTNTQLIKKLIKKTDGTLYLGNGIPATLYCCMNSLTESLEFLLSSNQDPNSKCPLGNFALYHAAKKGNYEHVLLLLKYGADVDLTNGDGKCALDVAVTPKVQLKLLQEDRSIIGNFYQYYQKLNLYNPKNKTFIQLHNEILHFRFKSSDLINLLTIELENSNENEQESFIIWAYTDIMMIPKTKILEIIQNAKKKFTFEQNENFTNSNNKYKYNTLTPLFDDLFDVFYQKEGIRIILKEKKEEKERENGEKENEEKNGENENENEKENDKKQEKKKKGIVYFIPEWILRARTYNFQNLYIKLPSEIKLHETSNLAYQLIRQFIILNNVNVKDTIDLSTAEQVIDLSVQWQIKHKELLKKLIDEKREKLDDPMESANLITDGLLLLVEQLENRLSKLELSKN</sequence>
<evidence type="ECO:0000313" key="5">
    <source>
        <dbReference type="EMBL" id="KAJ6244854.1"/>
    </source>
</evidence>
<proteinExistence type="predicted"/>
<dbReference type="Pfam" id="PF12796">
    <property type="entry name" value="Ank_2"/>
    <property type="match status" value="1"/>
</dbReference>
<evidence type="ECO:0000256" key="2">
    <source>
        <dbReference type="ARBA" id="ARBA00023043"/>
    </source>
</evidence>
<dbReference type="PROSITE" id="PS50297">
    <property type="entry name" value="ANK_REP_REGION"/>
    <property type="match status" value="1"/>
</dbReference>
<evidence type="ECO:0000256" key="3">
    <source>
        <dbReference type="PROSITE-ProRule" id="PRU00023"/>
    </source>
</evidence>
<feature type="repeat" description="ANK" evidence="3">
    <location>
        <begin position="66"/>
        <end position="98"/>
    </location>
</feature>
<dbReference type="SMART" id="SM00248">
    <property type="entry name" value="ANK"/>
    <property type="match status" value="2"/>
</dbReference>
<dbReference type="Gene3D" id="1.25.40.20">
    <property type="entry name" value="Ankyrin repeat-containing domain"/>
    <property type="match status" value="1"/>
</dbReference>
<dbReference type="InterPro" id="IPR036770">
    <property type="entry name" value="Ankyrin_rpt-contain_sf"/>
</dbReference>
<name>A0ABQ8YJQ0_9EUKA</name>
<dbReference type="Proteomes" id="UP001150062">
    <property type="component" value="Unassembled WGS sequence"/>
</dbReference>
<keyword evidence="6" id="KW-1185">Reference proteome</keyword>